<evidence type="ECO:0000313" key="1">
    <source>
        <dbReference type="EMBL" id="KAK4024886.1"/>
    </source>
</evidence>
<comment type="caution">
    <text evidence="1">The sequence shown here is derived from an EMBL/GenBank/DDBJ whole genome shotgun (WGS) entry which is preliminary data.</text>
</comment>
<organism evidence="1 2">
    <name type="scientific">Daphnia magna</name>
    <dbReference type="NCBI Taxonomy" id="35525"/>
    <lineage>
        <taxon>Eukaryota</taxon>
        <taxon>Metazoa</taxon>
        <taxon>Ecdysozoa</taxon>
        <taxon>Arthropoda</taxon>
        <taxon>Crustacea</taxon>
        <taxon>Branchiopoda</taxon>
        <taxon>Diplostraca</taxon>
        <taxon>Cladocera</taxon>
        <taxon>Anomopoda</taxon>
        <taxon>Daphniidae</taxon>
        <taxon>Daphnia</taxon>
    </lineage>
</organism>
<proteinExistence type="predicted"/>
<keyword evidence="2" id="KW-1185">Reference proteome</keyword>
<name>A0ABR0AIF0_9CRUS</name>
<evidence type="ECO:0000313" key="2">
    <source>
        <dbReference type="Proteomes" id="UP001234178"/>
    </source>
</evidence>
<dbReference type="Proteomes" id="UP001234178">
    <property type="component" value="Unassembled WGS sequence"/>
</dbReference>
<reference evidence="1 2" key="1">
    <citation type="journal article" date="2023" name="Nucleic Acids Res.">
        <title>The hologenome of Daphnia magna reveals possible DNA methylation and microbiome-mediated evolution of the host genome.</title>
        <authorList>
            <person name="Chaturvedi A."/>
            <person name="Li X."/>
            <person name="Dhandapani V."/>
            <person name="Marshall H."/>
            <person name="Kissane S."/>
            <person name="Cuenca-Cambronero M."/>
            <person name="Asole G."/>
            <person name="Calvet F."/>
            <person name="Ruiz-Romero M."/>
            <person name="Marangio P."/>
            <person name="Guigo R."/>
            <person name="Rago D."/>
            <person name="Mirbahai L."/>
            <person name="Eastwood N."/>
            <person name="Colbourne J.K."/>
            <person name="Zhou J."/>
            <person name="Mallon E."/>
            <person name="Orsini L."/>
        </authorList>
    </citation>
    <scope>NUCLEOTIDE SEQUENCE [LARGE SCALE GENOMIC DNA]</scope>
    <source>
        <strain evidence="1">LRV0_1</strain>
    </source>
</reference>
<gene>
    <name evidence="1" type="ORF">OUZ56_010381</name>
</gene>
<protein>
    <submittedName>
        <fullName evidence="1">Uncharacterized protein</fullName>
    </submittedName>
</protein>
<accession>A0ABR0AIF0</accession>
<sequence length="65" mass="6969">METGLLTAYSSLPYSSTVSNDVENEGAVCSGGVMVHGCVEMQQAGPHGPRSADFFPLLIQYQFSR</sequence>
<dbReference type="EMBL" id="JAOYFB010000037">
    <property type="protein sequence ID" value="KAK4024886.1"/>
    <property type="molecule type" value="Genomic_DNA"/>
</dbReference>